<name>A0A976R8C8_9VIRU</name>
<evidence type="ECO:0000313" key="2">
    <source>
        <dbReference type="EMBL" id="UPW41895.1"/>
    </source>
</evidence>
<sequence length="287" mass="33424">MACNFPKIYNGCLCPCGKCAGCIRSYRQVWITRAILESYCHDERTNYFVTLTYNDEWAPADGSLRKRDFQLFIKRLRKKCGRCRYFAVGEYGKKSFRPHYHAIIYGFTGSSEDIQACWGQGFTFIGNVTPASCAYVAKYISKRYDKDWRERVESRGVTPEFSLVSRKPGLGHDFVEEISNGLLKSNIRSVPTVLRINGRFMVLGRYLRQKIGDLIGITEEQKQARVEELRKELHTVLCDFYGVAPHTILDYFHLPARDKAMRYLKSLERHDREYVVRQRDNSFMGKL</sequence>
<dbReference type="InterPro" id="IPR056906">
    <property type="entry name" value="ORF2/G2P_dom"/>
</dbReference>
<organism evidence="2">
    <name type="scientific">Dipodfec virus RodF1_85</name>
    <dbReference type="NCBI Taxonomy" id="2929314"/>
    <lineage>
        <taxon>Viruses</taxon>
        <taxon>Monodnaviria</taxon>
        <taxon>Sangervirae</taxon>
        <taxon>Phixviricota</taxon>
        <taxon>Malgrandaviricetes</taxon>
        <taxon>Petitvirales</taxon>
        <taxon>Microviridae</taxon>
    </lineage>
</organism>
<proteinExistence type="predicted"/>
<protein>
    <submittedName>
        <fullName evidence="2">Replication initiator protein</fullName>
    </submittedName>
</protein>
<evidence type="ECO:0000259" key="1">
    <source>
        <dbReference type="Pfam" id="PF23343"/>
    </source>
</evidence>
<dbReference type="EMBL" id="OM869690">
    <property type="protein sequence ID" value="UPW41895.1"/>
    <property type="molecule type" value="Genomic_DNA"/>
</dbReference>
<accession>A0A976R8C8</accession>
<dbReference type="Pfam" id="PF23343">
    <property type="entry name" value="REP_ORF2-G2P"/>
    <property type="match status" value="1"/>
</dbReference>
<reference evidence="2" key="1">
    <citation type="submission" date="2022-02" db="EMBL/GenBank/DDBJ databases">
        <title>Towards deciphering the DNA virus diversity associated with rodent species in the families Cricetidae and Heteromyidae.</title>
        <authorList>
            <person name="Lund M."/>
            <person name="Larsen B.B."/>
            <person name="Gryseels S."/>
            <person name="Kraberger S."/>
            <person name="Rowsey D.M."/>
            <person name="Steger L."/>
            <person name="Yule K.M."/>
            <person name="Upham N.S."/>
            <person name="Worobey M."/>
            <person name="Van Doorslaer K."/>
            <person name="Varsani A."/>
        </authorList>
    </citation>
    <scope>NUCLEOTIDE SEQUENCE</scope>
    <source>
        <strain evidence="2">NeonRodF1_85</strain>
    </source>
</reference>
<feature type="domain" description="Replication-associated protein ORF2/G2P" evidence="1">
    <location>
        <begin position="46"/>
        <end position="143"/>
    </location>
</feature>